<evidence type="ECO:0000313" key="1">
    <source>
        <dbReference type="EMBL" id="ATW56233.1"/>
    </source>
</evidence>
<gene>
    <name evidence="1" type="ORF">CNQ75_17965</name>
</gene>
<accession>A0A2I5HKX8</accession>
<sequence>MVTGTLLVFSASRLTSSIFHTTIRNYVVCGDYLALLFQQIYQPLHSDTNIKFVFLKDFFC</sequence>
<reference evidence="1 2" key="1">
    <citation type="submission" date="2017-09" db="EMBL/GenBank/DDBJ databases">
        <title>Complete genome of Salmonella enterica subsp. diarizonae isolated from stool of a patient with bacterial enteropathy.</title>
        <authorList>
            <person name="Zhou J."/>
            <person name="Chen Q."/>
            <person name="Guo L."/>
            <person name="Fan J."/>
        </authorList>
    </citation>
    <scope>NUCLEOTIDE SEQUENCE [LARGE SCALE GENOMIC DNA]</scope>
    <source>
        <strain evidence="1 2">HZS154</strain>
    </source>
</reference>
<proteinExistence type="predicted"/>
<dbReference type="Proteomes" id="UP000230639">
    <property type="component" value="Chromosome"/>
</dbReference>
<dbReference type="AlphaFoldDB" id="A0A2I5HKX8"/>
<name>A0A2I5HKX8_SALDZ</name>
<protein>
    <submittedName>
        <fullName evidence="1">Uncharacterized protein</fullName>
    </submittedName>
</protein>
<evidence type="ECO:0000313" key="2">
    <source>
        <dbReference type="Proteomes" id="UP000230639"/>
    </source>
</evidence>
<organism evidence="1 2">
    <name type="scientific">Salmonella diarizonae</name>
    <dbReference type="NCBI Taxonomy" id="59204"/>
    <lineage>
        <taxon>Bacteria</taxon>
        <taxon>Pseudomonadati</taxon>
        <taxon>Pseudomonadota</taxon>
        <taxon>Gammaproteobacteria</taxon>
        <taxon>Enterobacterales</taxon>
        <taxon>Enterobacteriaceae</taxon>
        <taxon>Salmonella</taxon>
    </lineage>
</organism>
<dbReference type="EMBL" id="CP023345">
    <property type="protein sequence ID" value="ATW56233.1"/>
    <property type="molecule type" value="Genomic_DNA"/>
</dbReference>